<keyword evidence="2" id="KW-0813">Transport</keyword>
<evidence type="ECO:0000256" key="1">
    <source>
        <dbReference type="ARBA" id="ARBA00010333"/>
    </source>
</evidence>
<dbReference type="SUPFAM" id="SSF53850">
    <property type="entry name" value="Periplasmic binding protein-like II"/>
    <property type="match status" value="1"/>
</dbReference>
<feature type="signal peptide" evidence="6">
    <location>
        <begin position="1"/>
        <end position="22"/>
    </location>
</feature>
<keyword evidence="9" id="KW-1185">Reference proteome</keyword>
<dbReference type="PROSITE" id="PS01039">
    <property type="entry name" value="SBP_BACTERIAL_3"/>
    <property type="match status" value="1"/>
</dbReference>
<evidence type="ECO:0000256" key="6">
    <source>
        <dbReference type="SAM" id="SignalP"/>
    </source>
</evidence>
<feature type="region of interest" description="Disordered" evidence="5">
    <location>
        <begin position="35"/>
        <end position="76"/>
    </location>
</feature>
<dbReference type="InterPro" id="IPR018313">
    <property type="entry name" value="SBP_3_CS"/>
</dbReference>
<dbReference type="InterPro" id="IPR051455">
    <property type="entry name" value="Bact_solute-bind_prot3"/>
</dbReference>
<dbReference type="PANTHER" id="PTHR30085">
    <property type="entry name" value="AMINO ACID ABC TRANSPORTER PERMEASE"/>
    <property type="match status" value="1"/>
</dbReference>
<dbReference type="GO" id="GO:0005576">
    <property type="term" value="C:extracellular region"/>
    <property type="evidence" value="ECO:0007669"/>
    <property type="project" value="TreeGrafter"/>
</dbReference>
<dbReference type="AlphaFoldDB" id="A0A1S1QRA6"/>
<dbReference type="PANTHER" id="PTHR30085:SF6">
    <property type="entry name" value="ABC TRANSPORTER GLUTAMINE-BINDING PROTEIN GLNH"/>
    <property type="match status" value="1"/>
</dbReference>
<comment type="similarity">
    <text evidence="1 4">Belongs to the bacterial solute-binding protein 3 family.</text>
</comment>
<organism evidence="8 9">
    <name type="scientific">Parafrankia colletiae</name>
    <dbReference type="NCBI Taxonomy" id="573497"/>
    <lineage>
        <taxon>Bacteria</taxon>
        <taxon>Bacillati</taxon>
        <taxon>Actinomycetota</taxon>
        <taxon>Actinomycetes</taxon>
        <taxon>Frankiales</taxon>
        <taxon>Frankiaceae</taxon>
        <taxon>Parafrankia</taxon>
    </lineage>
</organism>
<dbReference type="Gene3D" id="3.40.190.10">
    <property type="entry name" value="Periplasmic binding protein-like II"/>
    <property type="match status" value="2"/>
</dbReference>
<keyword evidence="3 6" id="KW-0732">Signal</keyword>
<feature type="domain" description="Solute-binding protein family 3/N-terminal" evidence="7">
    <location>
        <begin position="87"/>
        <end position="331"/>
    </location>
</feature>
<gene>
    <name evidence="8" type="ORF">CC117_18725</name>
</gene>
<evidence type="ECO:0000313" key="9">
    <source>
        <dbReference type="Proteomes" id="UP000179627"/>
    </source>
</evidence>
<comment type="caution">
    <text evidence="8">The sequence shown here is derived from an EMBL/GenBank/DDBJ whole genome shotgun (WGS) entry which is preliminary data.</text>
</comment>
<dbReference type="Pfam" id="PF00497">
    <property type="entry name" value="SBP_bac_3"/>
    <property type="match status" value="1"/>
</dbReference>
<evidence type="ECO:0000256" key="2">
    <source>
        <dbReference type="ARBA" id="ARBA00022448"/>
    </source>
</evidence>
<evidence type="ECO:0000256" key="5">
    <source>
        <dbReference type="SAM" id="MobiDB-lite"/>
    </source>
</evidence>
<dbReference type="EMBL" id="MBLM01000118">
    <property type="protein sequence ID" value="OHV36237.1"/>
    <property type="molecule type" value="Genomic_DNA"/>
</dbReference>
<name>A0A1S1QRA6_9ACTN</name>
<dbReference type="PROSITE" id="PS51257">
    <property type="entry name" value="PROKAR_LIPOPROTEIN"/>
    <property type="match status" value="1"/>
</dbReference>
<evidence type="ECO:0000256" key="4">
    <source>
        <dbReference type="RuleBase" id="RU003744"/>
    </source>
</evidence>
<dbReference type="InterPro" id="IPR001638">
    <property type="entry name" value="Solute-binding_3/MltF_N"/>
</dbReference>
<evidence type="ECO:0000313" key="8">
    <source>
        <dbReference type="EMBL" id="OHV36237.1"/>
    </source>
</evidence>
<feature type="compositionally biased region" description="Pro residues" evidence="5">
    <location>
        <begin position="63"/>
        <end position="73"/>
    </location>
</feature>
<evidence type="ECO:0000256" key="3">
    <source>
        <dbReference type="ARBA" id="ARBA00022729"/>
    </source>
</evidence>
<accession>A0A1S1QRA6</accession>
<reference evidence="9" key="1">
    <citation type="submission" date="2016-07" db="EMBL/GenBank/DDBJ databases">
        <title>Sequence Frankia sp. strain CcI1.17.</title>
        <authorList>
            <person name="Ghodhbane-Gtari F."/>
            <person name="Swanson E."/>
            <person name="Gueddou A."/>
            <person name="Morris K."/>
            <person name="Hezbri K."/>
            <person name="Ktari A."/>
            <person name="Nouioui I."/>
            <person name="Abebe-Akele F."/>
            <person name="Simpson S."/>
            <person name="Thomas K."/>
            <person name="Gtari M."/>
            <person name="Tisa L.S."/>
            <person name="Hurst S."/>
        </authorList>
    </citation>
    <scope>NUCLEOTIDE SEQUENCE [LARGE SCALE GENOMIC DNA]</scope>
    <source>
        <strain evidence="9">Cc1.17</strain>
    </source>
</reference>
<evidence type="ECO:0000259" key="7">
    <source>
        <dbReference type="SMART" id="SM00062"/>
    </source>
</evidence>
<dbReference type="GO" id="GO:0030288">
    <property type="term" value="C:outer membrane-bounded periplasmic space"/>
    <property type="evidence" value="ECO:0007669"/>
    <property type="project" value="TreeGrafter"/>
</dbReference>
<dbReference type="GO" id="GO:0006865">
    <property type="term" value="P:amino acid transport"/>
    <property type="evidence" value="ECO:0007669"/>
    <property type="project" value="TreeGrafter"/>
</dbReference>
<feature type="chain" id="PRO_5039455284" evidence="6">
    <location>
        <begin position="23"/>
        <end position="346"/>
    </location>
</feature>
<dbReference type="SMART" id="SM00062">
    <property type="entry name" value="PBPb"/>
    <property type="match status" value="1"/>
</dbReference>
<protein>
    <submittedName>
        <fullName evidence="8">ABC transporter substrate-binding protein</fullName>
    </submittedName>
</protein>
<proteinExistence type="inferred from homology"/>
<dbReference type="Proteomes" id="UP000179627">
    <property type="component" value="Unassembled WGS sequence"/>
</dbReference>
<sequence>MRRTWLALVVGAAVTACSTVPAKLPAAADQPWGTLATASADPGASSIASGEDMPTVPRNLVPPMDPLPGPGSFPPGGSLQDIVDRGYLRVGVSRDTQLRGAWNPVAHQYEGFDVDIARRIADALFGPNNTGEADTIRYVPVSYSERLPAIENRRVDIVISTLTYTEARARRVGLSQAYFTAHPRLLTRRDPTRASTAPQTSPVAAAFADLAGKRVCAPRATTSLANLQQKLVQFGGFEIEGSLNELSDCLVAFQQGTVDAVAANDASLVGMLEQDATTELGDAEIGEREYYSVGFTRGDTELAGFVNGVLEGIRRDEAVWVGLCEAWAVAEMPCEGSRPPEPQWSR</sequence>